<evidence type="ECO:0000259" key="7">
    <source>
        <dbReference type="SMART" id="SM01027"/>
    </source>
</evidence>
<protein>
    <recommendedName>
        <fullName evidence="11">CPSF3L</fullName>
    </recommendedName>
</protein>
<evidence type="ECO:0000259" key="8">
    <source>
        <dbReference type="SMART" id="SM01098"/>
    </source>
</evidence>
<feature type="domain" description="Beta-Casp" evidence="7">
    <location>
        <begin position="252"/>
        <end position="373"/>
    </location>
</feature>
<evidence type="ECO:0000256" key="5">
    <source>
        <dbReference type="ARBA" id="ARBA00023242"/>
    </source>
</evidence>
<dbReference type="InterPro" id="IPR011108">
    <property type="entry name" value="RMMBL"/>
</dbReference>
<dbReference type="Pfam" id="PF10996">
    <property type="entry name" value="Beta-Casp"/>
    <property type="match status" value="1"/>
</dbReference>
<dbReference type="OrthoDB" id="10249535at2759"/>
<reference evidence="9" key="1">
    <citation type="submission" date="2020-06" db="EMBL/GenBank/DDBJ databases">
        <title>Draft genome of Bugula neritina, a colonial animal packing powerful symbionts and potential medicines.</title>
        <authorList>
            <person name="Rayko M."/>
        </authorList>
    </citation>
    <scope>NUCLEOTIDE SEQUENCE [LARGE SCALE GENOMIC DNA]</scope>
    <source>
        <strain evidence="9">Kwan_BN1</strain>
    </source>
</reference>
<dbReference type="GO" id="GO:0005847">
    <property type="term" value="C:mRNA cleavage and polyadenylation specificity factor complex"/>
    <property type="evidence" value="ECO:0007669"/>
    <property type="project" value="TreeGrafter"/>
</dbReference>
<dbReference type="GO" id="GO:0004521">
    <property type="term" value="F:RNA endonuclease activity"/>
    <property type="evidence" value="ECO:0007669"/>
    <property type="project" value="TreeGrafter"/>
</dbReference>
<dbReference type="Proteomes" id="UP000593567">
    <property type="component" value="Unassembled WGS sequence"/>
</dbReference>
<dbReference type="Pfam" id="PF07521">
    <property type="entry name" value="RMMBL"/>
    <property type="match status" value="1"/>
</dbReference>
<organism evidence="9 10">
    <name type="scientific">Bugula neritina</name>
    <name type="common">Brown bryozoan</name>
    <name type="synonym">Sertularia neritina</name>
    <dbReference type="NCBI Taxonomy" id="10212"/>
    <lineage>
        <taxon>Eukaryota</taxon>
        <taxon>Metazoa</taxon>
        <taxon>Spiralia</taxon>
        <taxon>Lophotrochozoa</taxon>
        <taxon>Bryozoa</taxon>
        <taxon>Gymnolaemata</taxon>
        <taxon>Cheilostomatida</taxon>
        <taxon>Flustrina</taxon>
        <taxon>Buguloidea</taxon>
        <taxon>Bugulidae</taxon>
        <taxon>Bugula</taxon>
    </lineage>
</organism>
<dbReference type="EMBL" id="VXIV02001850">
    <property type="protein sequence ID" value="KAF6029170.1"/>
    <property type="molecule type" value="Genomic_DNA"/>
</dbReference>
<evidence type="ECO:0000313" key="10">
    <source>
        <dbReference type="Proteomes" id="UP000593567"/>
    </source>
</evidence>
<name>A0A7J7JS54_BUGNE</name>
<evidence type="ECO:0000256" key="2">
    <source>
        <dbReference type="ARBA" id="ARBA00022664"/>
    </source>
</evidence>
<dbReference type="GO" id="GO:0003723">
    <property type="term" value="F:RNA binding"/>
    <property type="evidence" value="ECO:0007669"/>
    <property type="project" value="TreeGrafter"/>
</dbReference>
<evidence type="ECO:0000256" key="1">
    <source>
        <dbReference type="ARBA" id="ARBA00004123"/>
    </source>
</evidence>
<dbReference type="SMART" id="SM01027">
    <property type="entry name" value="Beta-Casp"/>
    <property type="match status" value="1"/>
</dbReference>
<feature type="domain" description="Pre-mRNA 3'-end-processing endonuclease polyadenylation factor C-term" evidence="8">
    <location>
        <begin position="482"/>
        <end position="682"/>
    </location>
</feature>
<dbReference type="InterPro" id="IPR022712">
    <property type="entry name" value="Beta_Casp"/>
</dbReference>
<gene>
    <name evidence="9" type="ORF">EB796_012516</name>
</gene>
<dbReference type="PANTHER" id="PTHR11203">
    <property type="entry name" value="CLEAVAGE AND POLYADENYLATION SPECIFICITY FACTOR FAMILY MEMBER"/>
    <property type="match status" value="1"/>
</dbReference>
<dbReference type="Gene3D" id="3.40.50.10890">
    <property type="match status" value="1"/>
</dbReference>
<comment type="subcellular location">
    <subcellularLocation>
        <location evidence="1">Nucleus</location>
    </subcellularLocation>
</comment>
<dbReference type="SMART" id="SM00849">
    <property type="entry name" value="Lactamase_B"/>
    <property type="match status" value="1"/>
</dbReference>
<dbReference type="GO" id="GO:0006398">
    <property type="term" value="P:mRNA 3'-end processing by stem-loop binding and cleavage"/>
    <property type="evidence" value="ECO:0007669"/>
    <property type="project" value="TreeGrafter"/>
</dbReference>
<dbReference type="PANTHER" id="PTHR11203:SF11">
    <property type="entry name" value="CLEAVAGE AND POLYADENYLATION SPECIFICITY FACTOR SUBUNIT 3"/>
    <property type="match status" value="1"/>
</dbReference>
<comment type="caution">
    <text evidence="9">The sequence shown here is derived from an EMBL/GenBank/DDBJ whole genome shotgun (WGS) entry which is preliminary data.</text>
</comment>
<sequence length="687" mass="77421">MASGKGKDSQQQMKSDILSIMPLGSGQEVGRSCHLLRFKGKKIMLDCGIHPGMKGLESLPYTDITNLDDIDVLLISHFHLDHSGALPWFLAKTHFKGRVFMTHATKAIYRWLLSDFVKVSNISSDTILYTDQDIENSMDRIETVDFHAETEVNGIKFWCYQAGHVLGAAMFMIEIAGVKVLYTGDFSRQEDRHLMAAEIPDVKPDVLIVEATYGTHIHEDREKREARFTQLISDIVKRGGRCLIPVFALGRAQELLLILDEYWSEHPELHDVPIYYASSLAKKCMTVYQTYINAMNSKIQKQITTSNPFDFKHISYLKSIDHFEDLGPSVVMASPGMMQSGLSRELFEDWCTDKKNGCIIAGYCVEGTLAKKILSEPTEIETLSGQKLPLRCSVDYISFSAHTDFLQTSEFVRTLKPDHVVLVHGEQNEMMRLKAGLIREYEENDETIQIHSPANSEVVELHFRGEKMAKVVGSLAEKKPEHGTSLSGVLVKRNFSYHIMSPKDVPTYTELCTNTLMQRQSVAYSGSISLLEFHLSQLAGDIETIKIDDKKFLKVFKEITVRIDRKMVVLEWESSPVNDMFADAVLAAILRTDQEPEAKRANMTVLKVDKAHFQECVLDMLNEMYGEDSVGKLVKADKIQLDVNGVEATVNLNTCSVECEDNTLRQMIATSVSKLQQTMMTSKTAAI</sequence>
<keyword evidence="4" id="KW-0378">Hydrolase</keyword>
<dbReference type="CDD" id="cd16292">
    <property type="entry name" value="CPSF3-like_MBL-fold"/>
    <property type="match status" value="1"/>
</dbReference>
<dbReference type="FunFam" id="3.40.50.10890:FF:000001">
    <property type="entry name" value="Cleavage and polyadenylation specificity factor subunit 3"/>
    <property type="match status" value="1"/>
</dbReference>
<dbReference type="InterPro" id="IPR021718">
    <property type="entry name" value="CPSF73-100_C"/>
</dbReference>
<keyword evidence="10" id="KW-1185">Reference proteome</keyword>
<dbReference type="InterPro" id="IPR001279">
    <property type="entry name" value="Metallo-B-lactamas"/>
</dbReference>
<dbReference type="InterPro" id="IPR050698">
    <property type="entry name" value="MBL"/>
</dbReference>
<evidence type="ECO:0000313" key="9">
    <source>
        <dbReference type="EMBL" id="KAF6029170.1"/>
    </source>
</evidence>
<dbReference type="Pfam" id="PF16661">
    <property type="entry name" value="Lactamase_B_6"/>
    <property type="match status" value="1"/>
</dbReference>
<dbReference type="InterPro" id="IPR036866">
    <property type="entry name" value="RibonucZ/Hydroxyglut_hydro"/>
</dbReference>
<keyword evidence="2" id="KW-0507">mRNA processing</keyword>
<dbReference type="SUPFAM" id="SSF56281">
    <property type="entry name" value="Metallo-hydrolase/oxidoreductase"/>
    <property type="match status" value="1"/>
</dbReference>
<evidence type="ECO:0000256" key="3">
    <source>
        <dbReference type="ARBA" id="ARBA00022722"/>
    </source>
</evidence>
<dbReference type="SMART" id="SM01098">
    <property type="entry name" value="CPSF73-100_C"/>
    <property type="match status" value="1"/>
</dbReference>
<accession>A0A7J7JS54</accession>
<dbReference type="AlphaFoldDB" id="A0A7J7JS54"/>
<dbReference type="Pfam" id="PF11718">
    <property type="entry name" value="CPSF73-100_C"/>
    <property type="match status" value="1"/>
</dbReference>
<evidence type="ECO:0008006" key="11">
    <source>
        <dbReference type="Google" id="ProtNLM"/>
    </source>
</evidence>
<evidence type="ECO:0000256" key="4">
    <source>
        <dbReference type="ARBA" id="ARBA00022801"/>
    </source>
</evidence>
<dbReference type="GO" id="GO:0004534">
    <property type="term" value="F:5'-3' RNA exonuclease activity"/>
    <property type="evidence" value="ECO:0007669"/>
    <property type="project" value="TreeGrafter"/>
</dbReference>
<feature type="domain" description="Metallo-beta-lactamase" evidence="6">
    <location>
        <begin position="30"/>
        <end position="240"/>
    </location>
</feature>
<keyword evidence="5" id="KW-0539">Nucleus</keyword>
<keyword evidence="3" id="KW-0540">Nuclease</keyword>
<evidence type="ECO:0000259" key="6">
    <source>
        <dbReference type="SMART" id="SM00849"/>
    </source>
</evidence>
<proteinExistence type="predicted"/>
<dbReference type="Gene3D" id="3.60.15.10">
    <property type="entry name" value="Ribonuclease Z/Hydroxyacylglutathione hydrolase-like"/>
    <property type="match status" value="1"/>
</dbReference>